<dbReference type="GO" id="GO:0007165">
    <property type="term" value="P:signal transduction"/>
    <property type="evidence" value="ECO:0007669"/>
    <property type="project" value="UniProtKB-KW"/>
</dbReference>
<keyword evidence="1 3" id="KW-0807">Transducer</keyword>
<sequence length="448" mass="47419">MVADTALAKRAAFIRIDDETRRHLRELSPVVAACMPPALDKFYQHIAATPDMARLFRSPERIAHARMRQMQHWALITEATFDEAYVASVSSVGRTHNKLGLEPGWYIGGYTYLINEVVAALLGRASSWFGGGPSADIRGKIAAFVQAAMLDMDFAISVYLEESRREKQEALAQIADLFQSSIGTITTTVDAETQDVHRNANEMAATADTTKKRAMTVAAAAAESSASVGSVAVAVEQLSSSINEISSRVQVAAATASSVADRARETRAVVSNLVKVADEIGGIITLIKTIAAQTNLLALNATIEAARAGDAGRGFAVVASEVKTLAGQTTKATEDIERQVGMIQTVTTQTATSIEEINEANAKVNEAFASIAAAVEQQSAATQEIARATGDAEAGSRNVAGEMNEVRGDAETTGQAAGQMLTASATLASEIERLRTEATAFLNRIRAA</sequence>
<dbReference type="InterPro" id="IPR039379">
    <property type="entry name" value="Protoglobin_sensor_dom"/>
</dbReference>
<dbReference type="SMART" id="SM00283">
    <property type="entry name" value="MA"/>
    <property type="match status" value="1"/>
</dbReference>
<evidence type="ECO:0000313" key="5">
    <source>
        <dbReference type="EMBL" id="BAR98053.1"/>
    </source>
</evidence>
<dbReference type="EMBL" id="LN907867">
    <property type="protein sequence ID" value="CUU41317.1"/>
    <property type="molecule type" value="Genomic_DNA"/>
</dbReference>
<dbReference type="GO" id="GO:0019825">
    <property type="term" value="F:oxygen binding"/>
    <property type="evidence" value="ECO:0007669"/>
    <property type="project" value="InterPro"/>
</dbReference>
<dbReference type="InterPro" id="IPR004089">
    <property type="entry name" value="MCPsignal_dom"/>
</dbReference>
<dbReference type="GO" id="GO:0020037">
    <property type="term" value="F:heme binding"/>
    <property type="evidence" value="ECO:0007669"/>
    <property type="project" value="InterPro"/>
</dbReference>
<reference evidence="7" key="3">
    <citation type="journal article" date="2016" name="Genome Announc.">
        <title>Revised genome sequence of the purple photosynthetic bacterium Blastochloris viridis.</title>
        <authorList>
            <person name="Liu L.N."/>
            <person name="Faulkner M."/>
            <person name="Liu X."/>
            <person name="Huang F."/>
            <person name="Darby A.C."/>
            <person name="Hall N."/>
        </authorList>
    </citation>
    <scope>NUCLEOTIDE SEQUENCE [LARGE SCALE GENOMIC DNA]</scope>
    <source>
        <strain evidence="7">ATCC 19567 / DSM 133 / F</strain>
    </source>
</reference>
<dbReference type="InterPro" id="IPR009050">
    <property type="entry name" value="Globin-like_sf"/>
</dbReference>
<dbReference type="GO" id="GO:0004888">
    <property type="term" value="F:transmembrane signaling receptor activity"/>
    <property type="evidence" value="ECO:0007669"/>
    <property type="project" value="InterPro"/>
</dbReference>
<evidence type="ECO:0000313" key="7">
    <source>
        <dbReference type="Proteomes" id="UP000065734"/>
    </source>
</evidence>
<dbReference type="Gene3D" id="1.10.490.10">
    <property type="entry name" value="Globins"/>
    <property type="match status" value="1"/>
</dbReference>
<dbReference type="OrthoDB" id="9814362at2"/>
<dbReference type="InterPro" id="IPR012292">
    <property type="entry name" value="Globin/Proto"/>
</dbReference>
<dbReference type="PROSITE" id="PS50111">
    <property type="entry name" value="CHEMOTAXIS_TRANSDUC_2"/>
    <property type="match status" value="1"/>
</dbReference>
<dbReference type="RefSeq" id="WP_055036574.1">
    <property type="nucleotide sequence ID" value="NZ_AP014854.2"/>
</dbReference>
<reference evidence="6" key="2">
    <citation type="submission" date="2015-11" db="EMBL/GenBank/DDBJ databases">
        <authorList>
            <person name="Zhang Y."/>
            <person name="Guo Z."/>
        </authorList>
    </citation>
    <scope>NUCLEOTIDE SEQUENCE</scope>
    <source>
        <strain evidence="6">1</strain>
    </source>
</reference>
<evidence type="ECO:0000256" key="3">
    <source>
        <dbReference type="PROSITE-ProRule" id="PRU00284"/>
    </source>
</evidence>
<dbReference type="SUPFAM" id="SSF46458">
    <property type="entry name" value="Globin-like"/>
    <property type="match status" value="1"/>
</dbReference>
<dbReference type="InterPro" id="IPR044398">
    <property type="entry name" value="Globin-sensor_dom"/>
</dbReference>
<dbReference type="GO" id="GO:0016020">
    <property type="term" value="C:membrane"/>
    <property type="evidence" value="ECO:0007669"/>
    <property type="project" value="InterPro"/>
</dbReference>
<dbReference type="PRINTS" id="PR00260">
    <property type="entry name" value="CHEMTRNSDUCR"/>
</dbReference>
<evidence type="ECO:0000313" key="6">
    <source>
        <dbReference type="EMBL" id="CUU41317.1"/>
    </source>
</evidence>
<dbReference type="KEGG" id="bvr:BVIR_861"/>
<dbReference type="Gene3D" id="1.10.287.950">
    <property type="entry name" value="Methyl-accepting chemotaxis protein"/>
    <property type="match status" value="1"/>
</dbReference>
<dbReference type="Pfam" id="PF00015">
    <property type="entry name" value="MCPsignal"/>
    <property type="match status" value="1"/>
</dbReference>
<protein>
    <submittedName>
        <fullName evidence="5 6">Methyl-accepting chemotaxis protein</fullName>
    </submittedName>
</protein>
<organism evidence="6 7">
    <name type="scientific">Blastochloris viridis</name>
    <name type="common">Rhodopseudomonas viridis</name>
    <dbReference type="NCBI Taxonomy" id="1079"/>
    <lineage>
        <taxon>Bacteria</taxon>
        <taxon>Pseudomonadati</taxon>
        <taxon>Pseudomonadota</taxon>
        <taxon>Alphaproteobacteria</taxon>
        <taxon>Hyphomicrobiales</taxon>
        <taxon>Blastochloridaceae</taxon>
        <taxon>Blastochloris</taxon>
    </lineage>
</organism>
<feature type="domain" description="Methyl-accepting transducer" evidence="4">
    <location>
        <begin position="192"/>
        <end position="428"/>
    </location>
</feature>
<dbReference type="PATRIC" id="fig|1079.6.peg.893"/>
<evidence type="ECO:0000259" key="4">
    <source>
        <dbReference type="PROSITE" id="PS50111"/>
    </source>
</evidence>
<comment type="similarity">
    <text evidence="2">Belongs to the methyl-accepting chemotaxis (MCP) protein family.</text>
</comment>
<gene>
    <name evidence="6" type="primary">mcp4_3</name>
    <name evidence="5" type="ORF">BV133_460</name>
    <name evidence="6" type="ORF">BVIRIDIS_03060</name>
</gene>
<dbReference type="SUPFAM" id="SSF58104">
    <property type="entry name" value="Methyl-accepting chemotaxis protein (MCP) signaling domain"/>
    <property type="match status" value="1"/>
</dbReference>
<name>A0A0H5BNQ6_BLAVI</name>
<proteinExistence type="inferred from homology"/>
<keyword evidence="7" id="KW-1185">Reference proteome</keyword>
<dbReference type="InterPro" id="IPR004090">
    <property type="entry name" value="Chemotax_Me-accpt_rcpt"/>
</dbReference>
<dbReference type="AlphaFoldDB" id="A0A0H5BNQ6"/>
<dbReference type="EMBL" id="AP014854">
    <property type="protein sequence ID" value="BAR98053.1"/>
    <property type="molecule type" value="Genomic_DNA"/>
</dbReference>
<dbReference type="PANTHER" id="PTHR32089:SF112">
    <property type="entry name" value="LYSOZYME-LIKE PROTEIN-RELATED"/>
    <property type="match status" value="1"/>
</dbReference>
<dbReference type="Proteomes" id="UP000065734">
    <property type="component" value="Chromosome I"/>
</dbReference>
<evidence type="ECO:0000256" key="2">
    <source>
        <dbReference type="ARBA" id="ARBA00029447"/>
    </source>
</evidence>
<reference evidence="5" key="1">
    <citation type="journal article" date="2015" name="Genome Announc.">
        <title>Complete Genome Sequence of the Bacteriochlorophyll b-Producing Photosynthetic Bacterium Blastochloris viridis.</title>
        <authorList>
            <person name="Tsukatani Y."/>
            <person name="Hirose Y."/>
            <person name="Harada J."/>
            <person name="Misawa N."/>
            <person name="Mori K."/>
            <person name="Inoue K."/>
            <person name="Tamiaki H."/>
        </authorList>
    </citation>
    <scope>NUCLEOTIDE SEQUENCE [LARGE SCALE GENOMIC DNA]</scope>
    <source>
        <strain evidence="5">DSM 133</strain>
    </source>
</reference>
<dbReference type="Pfam" id="PF11563">
    <property type="entry name" value="Protoglobin"/>
    <property type="match status" value="1"/>
</dbReference>
<dbReference type="PANTHER" id="PTHR32089">
    <property type="entry name" value="METHYL-ACCEPTING CHEMOTAXIS PROTEIN MCPB"/>
    <property type="match status" value="1"/>
</dbReference>
<evidence type="ECO:0000256" key="1">
    <source>
        <dbReference type="ARBA" id="ARBA00023224"/>
    </source>
</evidence>
<dbReference type="GO" id="GO:0006935">
    <property type="term" value="P:chemotaxis"/>
    <property type="evidence" value="ECO:0007669"/>
    <property type="project" value="InterPro"/>
</dbReference>
<dbReference type="CDD" id="cd01068">
    <property type="entry name" value="globin_sensor"/>
    <property type="match status" value="1"/>
</dbReference>
<dbReference type="STRING" id="1079.BVIR_861"/>
<accession>A0A0H5BNQ6</accession>